<dbReference type="Proteomes" id="UP000620327">
    <property type="component" value="Unassembled WGS sequence"/>
</dbReference>
<dbReference type="SUPFAM" id="SSF52540">
    <property type="entry name" value="P-loop containing nucleoside triphosphate hydrolases"/>
    <property type="match status" value="1"/>
</dbReference>
<dbReference type="GO" id="GO:0004386">
    <property type="term" value="F:helicase activity"/>
    <property type="evidence" value="ECO:0007669"/>
    <property type="project" value="UniProtKB-KW"/>
</dbReference>
<dbReference type="InterPro" id="IPR001650">
    <property type="entry name" value="Helicase_C-like"/>
</dbReference>
<dbReference type="SMART" id="SM00490">
    <property type="entry name" value="HELICc"/>
    <property type="match status" value="1"/>
</dbReference>
<keyword evidence="1" id="KW-0547">Nucleotide-binding</keyword>
<dbReference type="Gene3D" id="3.40.50.300">
    <property type="entry name" value="P-loop containing nucleotide triphosphate hydrolases"/>
    <property type="match status" value="2"/>
</dbReference>
<comment type="caution">
    <text evidence="6">The sequence shown here is derived from an EMBL/GenBank/DDBJ whole genome shotgun (WGS) entry which is preliminary data.</text>
</comment>
<dbReference type="Pfam" id="PF00271">
    <property type="entry name" value="Helicase_C"/>
    <property type="match status" value="1"/>
</dbReference>
<evidence type="ECO:0000256" key="1">
    <source>
        <dbReference type="ARBA" id="ARBA00022741"/>
    </source>
</evidence>
<dbReference type="AlphaFoldDB" id="A0A923MK79"/>
<feature type="domain" description="Helicase ATP-binding" evidence="5">
    <location>
        <begin position="104"/>
        <end position="256"/>
    </location>
</feature>
<dbReference type="GO" id="GO:0003677">
    <property type="term" value="F:DNA binding"/>
    <property type="evidence" value="ECO:0007669"/>
    <property type="project" value="InterPro"/>
</dbReference>
<evidence type="ECO:0000313" key="6">
    <source>
        <dbReference type="EMBL" id="MBC5771640.1"/>
    </source>
</evidence>
<organism evidence="6 7">
    <name type="scientific">Dysosmobacter segnis</name>
    <dbReference type="NCBI Taxonomy" id="2763042"/>
    <lineage>
        <taxon>Bacteria</taxon>
        <taxon>Bacillati</taxon>
        <taxon>Bacillota</taxon>
        <taxon>Clostridia</taxon>
        <taxon>Eubacteriales</taxon>
        <taxon>Oscillospiraceae</taxon>
        <taxon>Dysosmobacter</taxon>
    </lineage>
</organism>
<accession>A0A923MK79</accession>
<name>A0A923MK79_9FIRM</name>
<dbReference type="GO" id="GO:0005524">
    <property type="term" value="F:ATP binding"/>
    <property type="evidence" value="ECO:0007669"/>
    <property type="project" value="UniProtKB-KW"/>
</dbReference>
<keyword evidence="4" id="KW-0067">ATP-binding</keyword>
<dbReference type="InterPro" id="IPR014001">
    <property type="entry name" value="Helicase_ATP-bd"/>
</dbReference>
<keyword evidence="3 6" id="KW-0347">Helicase</keyword>
<evidence type="ECO:0000313" key="7">
    <source>
        <dbReference type="Proteomes" id="UP000620327"/>
    </source>
</evidence>
<sequence length="461" mass="52060">MQVTVGNQLRIENPSEQLLTWCKKQLILPNPEYAKKVRMHFWVGNTPEKLYLFQWDGDTLVLPYGCLNNVLAMDDCHMKVNLPTPTEVDFGCTIPLYDYQVEAKEALITAYYGILQAPAGCGKTQIGIAVAADTGRRTLWLTHTRDLLVQSKSRAEQYMSPSLTGTITEGRVQIGKAITFATVQTMCNLDLSQYRDVWDCIIVDECHRVAGTPTAMTQFSKVLNALAARHKYGLSATVHRADGMIAATYALLGGIAYQVPDEAVKDKIMTVSVLPRATHQGLSREFLDTDGTIIYAKLVNFLADRYPRNDLIAADLVANRDHYNLILSDRLTHLETLMNRLPPDLRKQAVMIDGKMTTKKAKALREQAIEEMRQGRKRYLFATYSLAKEGLDIPRLDRLYLTTPQKDYAVITQSVGRIARTFEGKGEPIAYDYVDDGIQYLVRSYKKRCTTYRKCGCKFIE</sequence>
<dbReference type="PANTHER" id="PTHR11274:SF0">
    <property type="entry name" value="GENERAL TRANSCRIPTION AND DNA REPAIR FACTOR IIH HELICASE SUBUNIT XPB"/>
    <property type="match status" value="1"/>
</dbReference>
<dbReference type="EMBL" id="JACOQI010000020">
    <property type="protein sequence ID" value="MBC5771640.1"/>
    <property type="molecule type" value="Genomic_DNA"/>
</dbReference>
<proteinExistence type="predicted"/>
<dbReference type="GO" id="GO:0016787">
    <property type="term" value="F:hydrolase activity"/>
    <property type="evidence" value="ECO:0007669"/>
    <property type="project" value="UniProtKB-KW"/>
</dbReference>
<dbReference type="PROSITE" id="PS51192">
    <property type="entry name" value="HELICASE_ATP_BIND_1"/>
    <property type="match status" value="1"/>
</dbReference>
<protein>
    <submittedName>
        <fullName evidence="6">DEAD/DEAH box helicase family protein</fullName>
    </submittedName>
</protein>
<evidence type="ECO:0000256" key="2">
    <source>
        <dbReference type="ARBA" id="ARBA00022801"/>
    </source>
</evidence>
<dbReference type="Pfam" id="PF04851">
    <property type="entry name" value="ResIII"/>
    <property type="match status" value="1"/>
</dbReference>
<evidence type="ECO:0000259" key="5">
    <source>
        <dbReference type="PROSITE" id="PS51192"/>
    </source>
</evidence>
<keyword evidence="2" id="KW-0378">Hydrolase</keyword>
<evidence type="ECO:0000256" key="3">
    <source>
        <dbReference type="ARBA" id="ARBA00022806"/>
    </source>
</evidence>
<dbReference type="InterPro" id="IPR050615">
    <property type="entry name" value="ATP-dep_DNA_Helicase"/>
</dbReference>
<dbReference type="CDD" id="cd18785">
    <property type="entry name" value="SF2_C"/>
    <property type="match status" value="1"/>
</dbReference>
<dbReference type="InterPro" id="IPR006935">
    <property type="entry name" value="Helicase/UvrB_N"/>
</dbReference>
<gene>
    <name evidence="6" type="ORF">H8Z83_15170</name>
</gene>
<dbReference type="SMART" id="SM00487">
    <property type="entry name" value="DEXDc"/>
    <property type="match status" value="1"/>
</dbReference>
<dbReference type="RefSeq" id="WP_187015832.1">
    <property type="nucleotide sequence ID" value="NZ_JACOQI010000020.1"/>
</dbReference>
<evidence type="ECO:0000256" key="4">
    <source>
        <dbReference type="ARBA" id="ARBA00022840"/>
    </source>
</evidence>
<dbReference type="InterPro" id="IPR027417">
    <property type="entry name" value="P-loop_NTPase"/>
</dbReference>
<keyword evidence="7" id="KW-1185">Reference proteome</keyword>
<reference evidence="6" key="1">
    <citation type="submission" date="2020-08" db="EMBL/GenBank/DDBJ databases">
        <title>Genome public.</title>
        <authorList>
            <person name="Liu C."/>
            <person name="Sun Q."/>
        </authorList>
    </citation>
    <scope>NUCLEOTIDE SEQUENCE</scope>
    <source>
        <strain evidence="6">BX15</strain>
    </source>
</reference>
<dbReference type="PANTHER" id="PTHR11274">
    <property type="entry name" value="RAD25/XP-B DNA REPAIR HELICASE"/>
    <property type="match status" value="1"/>
</dbReference>